<feature type="binding site" evidence="4">
    <location>
        <position position="6"/>
    </location>
    <ligand>
        <name>a divalent metal cation</name>
        <dbReference type="ChEBI" id="CHEBI:60240"/>
        <label>1</label>
    </ligand>
</feature>
<accession>A0A494X7F5</accession>
<dbReference type="CDD" id="cd01310">
    <property type="entry name" value="TatD_DNAse"/>
    <property type="match status" value="1"/>
</dbReference>
<dbReference type="GO" id="GO:0046872">
    <property type="term" value="F:metal ion binding"/>
    <property type="evidence" value="ECO:0007669"/>
    <property type="project" value="UniProtKB-KW"/>
</dbReference>
<feature type="binding site" evidence="4">
    <location>
        <position position="155"/>
    </location>
    <ligand>
        <name>a divalent metal cation</name>
        <dbReference type="ChEBI" id="CHEBI:60240"/>
        <label>2</label>
    </ligand>
</feature>
<dbReference type="EMBL" id="RBZU01000014">
    <property type="protein sequence ID" value="RKP46637.1"/>
    <property type="molecule type" value="Genomic_DNA"/>
</dbReference>
<dbReference type="PANTHER" id="PTHR46124">
    <property type="entry name" value="D-AMINOACYL-TRNA DEACYLASE"/>
    <property type="match status" value="1"/>
</dbReference>
<evidence type="ECO:0000256" key="4">
    <source>
        <dbReference type="PIRSR" id="PIRSR005902-1"/>
    </source>
</evidence>
<proteinExistence type="inferred from homology"/>
<comment type="caution">
    <text evidence="6">The sequence shown here is derived from an EMBL/GenBank/DDBJ whole genome shotgun (WGS) entry which is preliminary data.</text>
</comment>
<reference evidence="6 7" key="1">
    <citation type="submission" date="2018-10" db="EMBL/GenBank/DDBJ databases">
        <title>Robbsia sp. DHC34, isolated from soil.</title>
        <authorList>
            <person name="Gao Z.-H."/>
            <person name="Qiu L.-H."/>
        </authorList>
    </citation>
    <scope>NUCLEOTIDE SEQUENCE [LARGE SCALE GENOMIC DNA]</scope>
    <source>
        <strain evidence="6 7">DHC34</strain>
    </source>
</reference>
<dbReference type="Gene3D" id="3.20.20.140">
    <property type="entry name" value="Metal-dependent hydrolases"/>
    <property type="match status" value="1"/>
</dbReference>
<dbReference type="PIRSF" id="PIRSF005902">
    <property type="entry name" value="DNase_TatD"/>
    <property type="match status" value="1"/>
</dbReference>
<dbReference type="FunFam" id="3.20.20.140:FF:000005">
    <property type="entry name" value="TatD family hydrolase"/>
    <property type="match status" value="1"/>
</dbReference>
<evidence type="ECO:0000256" key="2">
    <source>
        <dbReference type="ARBA" id="ARBA00022723"/>
    </source>
</evidence>
<organism evidence="6 7">
    <name type="scientific">Pararobbsia silviterrae</name>
    <dbReference type="NCBI Taxonomy" id="1792498"/>
    <lineage>
        <taxon>Bacteria</taxon>
        <taxon>Pseudomonadati</taxon>
        <taxon>Pseudomonadota</taxon>
        <taxon>Betaproteobacteria</taxon>
        <taxon>Burkholderiales</taxon>
        <taxon>Burkholderiaceae</taxon>
        <taxon>Pararobbsia</taxon>
    </lineage>
</organism>
<dbReference type="PANTHER" id="PTHR46124:SF2">
    <property type="entry name" value="D-AMINOACYL-TRNA DEACYLASE"/>
    <property type="match status" value="1"/>
</dbReference>
<feature type="region of interest" description="Disordered" evidence="5">
    <location>
        <begin position="257"/>
        <end position="280"/>
    </location>
</feature>
<evidence type="ECO:0000313" key="7">
    <source>
        <dbReference type="Proteomes" id="UP000270342"/>
    </source>
</evidence>
<dbReference type="Pfam" id="PF01026">
    <property type="entry name" value="TatD_DNase"/>
    <property type="match status" value="1"/>
</dbReference>
<evidence type="ECO:0000256" key="1">
    <source>
        <dbReference type="ARBA" id="ARBA00009275"/>
    </source>
</evidence>
<dbReference type="AlphaFoldDB" id="A0A494X7F5"/>
<evidence type="ECO:0000313" key="6">
    <source>
        <dbReference type="EMBL" id="RKP46637.1"/>
    </source>
</evidence>
<gene>
    <name evidence="6" type="ORF">D7S86_24390</name>
</gene>
<keyword evidence="7" id="KW-1185">Reference proteome</keyword>
<dbReference type="OrthoDB" id="9810005at2"/>
<dbReference type="InterPro" id="IPR032466">
    <property type="entry name" value="Metal_Hydrolase"/>
</dbReference>
<evidence type="ECO:0000256" key="5">
    <source>
        <dbReference type="SAM" id="MobiDB-lite"/>
    </source>
</evidence>
<protein>
    <submittedName>
        <fullName evidence="6">TatD family deoxyribonuclease</fullName>
    </submittedName>
</protein>
<dbReference type="Proteomes" id="UP000270342">
    <property type="component" value="Unassembled WGS sequence"/>
</dbReference>
<feature type="binding site" evidence="4">
    <location>
        <position position="8"/>
    </location>
    <ligand>
        <name>a divalent metal cation</name>
        <dbReference type="ChEBI" id="CHEBI:60240"/>
        <label>1</label>
    </ligand>
</feature>
<dbReference type="InterPro" id="IPR001130">
    <property type="entry name" value="TatD-like"/>
</dbReference>
<feature type="binding site" evidence="4">
    <location>
        <position position="132"/>
    </location>
    <ligand>
        <name>a divalent metal cation</name>
        <dbReference type="ChEBI" id="CHEBI:60240"/>
        <label>2</label>
    </ligand>
</feature>
<comment type="similarity">
    <text evidence="1">Belongs to the metallo-dependent hydrolases superfamily. TatD-type hydrolase family.</text>
</comment>
<dbReference type="PROSITE" id="PS01091">
    <property type="entry name" value="TATD_3"/>
    <property type="match status" value="1"/>
</dbReference>
<name>A0A494X7F5_9BURK</name>
<sequence>MWIDSHCHLDASEFDPDRDAVIGDAQRARVSCIVIPSVGRANFGTVRELAHRTPGAVYALGIHPMYTPHARESDLEALRFEVEASLDDPRFVGIGEIGLDYFVPGLDDARQTAFYEAQLRLAREFDLPAICHVRKSQDKVLKGLRTFNVRRGIAHAFNGSAQQADAFVSHGFKLGFGGNVTFERAKQIRRLAVDLPLDAIVLETDAPDIAPAWRYKQRNTPDQVARIGEVLAALRGIDAQACAWHTSRNVHNALPRMGPPMGQTTGQATGQATGSPAGPR</sequence>
<keyword evidence="3" id="KW-0378">Hydrolase</keyword>
<feature type="binding site" evidence="4">
    <location>
        <position position="96"/>
    </location>
    <ligand>
        <name>a divalent metal cation</name>
        <dbReference type="ChEBI" id="CHEBI:60240"/>
        <label>1</label>
    </ligand>
</feature>
<keyword evidence="2 4" id="KW-0479">Metal-binding</keyword>
<feature type="binding site" evidence="4">
    <location>
        <position position="205"/>
    </location>
    <ligand>
        <name>a divalent metal cation</name>
        <dbReference type="ChEBI" id="CHEBI:60240"/>
        <label>1</label>
    </ligand>
</feature>
<dbReference type="InterPro" id="IPR018228">
    <property type="entry name" value="DNase_TatD-rel_CS"/>
</dbReference>
<dbReference type="GO" id="GO:0016788">
    <property type="term" value="F:hydrolase activity, acting on ester bonds"/>
    <property type="evidence" value="ECO:0007669"/>
    <property type="project" value="InterPro"/>
</dbReference>
<dbReference type="RefSeq" id="WP_121090292.1">
    <property type="nucleotide sequence ID" value="NZ_RBZU01000014.1"/>
</dbReference>
<feature type="compositionally biased region" description="Low complexity" evidence="5">
    <location>
        <begin position="259"/>
        <end position="280"/>
    </location>
</feature>
<evidence type="ECO:0000256" key="3">
    <source>
        <dbReference type="ARBA" id="ARBA00022801"/>
    </source>
</evidence>
<dbReference type="SUPFAM" id="SSF51556">
    <property type="entry name" value="Metallo-dependent hydrolases"/>
    <property type="match status" value="1"/>
</dbReference>